<dbReference type="AlphaFoldDB" id="A0AAJ0CC82"/>
<protein>
    <submittedName>
        <fullName evidence="9">Vacuolar protein sorting-associated protein 20</fullName>
    </submittedName>
</protein>
<dbReference type="PANTHER" id="PTHR22761:SF5">
    <property type="entry name" value="CHARGED MULTIVESICULAR BODY PROTEIN 6"/>
    <property type="match status" value="1"/>
</dbReference>
<evidence type="ECO:0000256" key="1">
    <source>
        <dbReference type="ARBA" id="ARBA00004608"/>
    </source>
</evidence>
<evidence type="ECO:0000256" key="3">
    <source>
        <dbReference type="ARBA" id="ARBA00022448"/>
    </source>
</evidence>
<keyword evidence="7" id="KW-0175">Coiled coil</keyword>
<keyword evidence="10" id="KW-1185">Reference proteome</keyword>
<dbReference type="GO" id="GO:0000815">
    <property type="term" value="C:ESCRT III complex"/>
    <property type="evidence" value="ECO:0007669"/>
    <property type="project" value="TreeGrafter"/>
</dbReference>
<dbReference type="InterPro" id="IPR005024">
    <property type="entry name" value="Snf7_fam"/>
</dbReference>
<dbReference type="GO" id="GO:0005771">
    <property type="term" value="C:multivesicular body"/>
    <property type="evidence" value="ECO:0007669"/>
    <property type="project" value="TreeGrafter"/>
</dbReference>
<dbReference type="GeneID" id="85309684"/>
<dbReference type="RefSeq" id="XP_060288825.1">
    <property type="nucleotide sequence ID" value="XM_060426497.1"/>
</dbReference>
<dbReference type="GO" id="GO:0015031">
    <property type="term" value="P:protein transport"/>
    <property type="evidence" value="ECO:0007669"/>
    <property type="project" value="UniProtKB-KW"/>
</dbReference>
<evidence type="ECO:0000256" key="7">
    <source>
        <dbReference type="SAM" id="Coils"/>
    </source>
</evidence>
<keyword evidence="3" id="KW-0813">Transport</keyword>
<evidence type="ECO:0000256" key="2">
    <source>
        <dbReference type="ARBA" id="ARBA00006190"/>
    </source>
</evidence>
<evidence type="ECO:0000256" key="4">
    <source>
        <dbReference type="ARBA" id="ARBA00022753"/>
    </source>
</evidence>
<organism evidence="9 10">
    <name type="scientific">Phialemonium atrogriseum</name>
    <dbReference type="NCBI Taxonomy" id="1093897"/>
    <lineage>
        <taxon>Eukaryota</taxon>
        <taxon>Fungi</taxon>
        <taxon>Dikarya</taxon>
        <taxon>Ascomycota</taxon>
        <taxon>Pezizomycotina</taxon>
        <taxon>Sordariomycetes</taxon>
        <taxon>Sordariomycetidae</taxon>
        <taxon>Cephalothecales</taxon>
        <taxon>Cephalothecaceae</taxon>
        <taxon>Phialemonium</taxon>
    </lineage>
</organism>
<keyword evidence="4" id="KW-0967">Endosome</keyword>
<feature type="region of interest" description="Disordered" evidence="8">
    <location>
        <begin position="164"/>
        <end position="214"/>
    </location>
</feature>
<dbReference type="EMBL" id="MU838997">
    <property type="protein sequence ID" value="KAK1772612.1"/>
    <property type="molecule type" value="Genomic_DNA"/>
</dbReference>
<reference evidence="9" key="1">
    <citation type="submission" date="2023-06" db="EMBL/GenBank/DDBJ databases">
        <title>Genome-scale phylogeny and comparative genomics of the fungal order Sordariales.</title>
        <authorList>
            <consortium name="Lawrence Berkeley National Laboratory"/>
            <person name="Hensen N."/>
            <person name="Bonometti L."/>
            <person name="Westerberg I."/>
            <person name="Brannstrom I.O."/>
            <person name="Guillou S."/>
            <person name="Cros-Aarteil S."/>
            <person name="Calhoun S."/>
            <person name="Haridas S."/>
            <person name="Kuo A."/>
            <person name="Mondo S."/>
            <person name="Pangilinan J."/>
            <person name="Riley R."/>
            <person name="Labutti K."/>
            <person name="Andreopoulos B."/>
            <person name="Lipzen A."/>
            <person name="Chen C."/>
            <person name="Yanf M."/>
            <person name="Daum C."/>
            <person name="Ng V."/>
            <person name="Clum A."/>
            <person name="Steindorff A."/>
            <person name="Ohm R."/>
            <person name="Martin F."/>
            <person name="Silar P."/>
            <person name="Natvig D."/>
            <person name="Lalanne C."/>
            <person name="Gautier V."/>
            <person name="Ament-Velasquez S.L."/>
            <person name="Kruys A."/>
            <person name="Hutchinson M.I."/>
            <person name="Powell A.J."/>
            <person name="Barry K."/>
            <person name="Miller A.N."/>
            <person name="Grigoriev I.V."/>
            <person name="Debuchy R."/>
            <person name="Gladieux P."/>
            <person name="Thoren M.H."/>
            <person name="Johannesson H."/>
        </authorList>
    </citation>
    <scope>NUCLEOTIDE SEQUENCE</scope>
    <source>
        <strain evidence="9">8032-3</strain>
    </source>
</reference>
<sequence length="214" mass="24210">MGNNPSRVTAQDKAILDLKNQRDKLHQYQRRITILTDRETQIAKQMLAQGDRKKALLALRRKKYQESLLAKTDSQLEQLEQLTSSVEFAKIQKDIIFGLQQGTKVLKEIHAEMGGVDHVEKLMGETADAIAYQKEVSEMLGGKISNHDEEEVEQELEALENEVRNARQGLPTLPEAPSKILPGHEADIEPEPDADREPRQPTRINQGEREAMLA</sequence>
<feature type="coiled-coil region" evidence="7">
    <location>
        <begin position="11"/>
        <end position="38"/>
    </location>
</feature>
<gene>
    <name evidence="9" type="ORF">QBC33DRAFT_521917</name>
</gene>
<dbReference type="PANTHER" id="PTHR22761">
    <property type="entry name" value="CHARGED MULTIVESICULAR BODY PROTEIN"/>
    <property type="match status" value="1"/>
</dbReference>
<dbReference type="Pfam" id="PF03357">
    <property type="entry name" value="Snf7"/>
    <property type="match status" value="1"/>
</dbReference>
<dbReference type="Proteomes" id="UP001244011">
    <property type="component" value="Unassembled WGS sequence"/>
</dbReference>
<dbReference type="GO" id="GO:0006900">
    <property type="term" value="P:vesicle budding from membrane"/>
    <property type="evidence" value="ECO:0007669"/>
    <property type="project" value="TreeGrafter"/>
</dbReference>
<comment type="subcellular location">
    <subcellularLocation>
        <location evidence="1">Endosome membrane</location>
    </subcellularLocation>
</comment>
<name>A0AAJ0CC82_9PEZI</name>
<dbReference type="GO" id="GO:0032511">
    <property type="term" value="P:late endosome to vacuole transport via multivesicular body sorting pathway"/>
    <property type="evidence" value="ECO:0007669"/>
    <property type="project" value="TreeGrafter"/>
</dbReference>
<evidence type="ECO:0000256" key="8">
    <source>
        <dbReference type="SAM" id="MobiDB-lite"/>
    </source>
</evidence>
<keyword evidence="6" id="KW-0472">Membrane</keyword>
<dbReference type="Gene3D" id="1.10.287.1060">
    <property type="entry name" value="ESAT-6-like"/>
    <property type="match status" value="1"/>
</dbReference>
<proteinExistence type="inferred from homology"/>
<accession>A0AAJ0CC82</accession>
<dbReference type="Gene3D" id="6.10.250.1710">
    <property type="match status" value="1"/>
</dbReference>
<evidence type="ECO:0000256" key="6">
    <source>
        <dbReference type="ARBA" id="ARBA00023136"/>
    </source>
</evidence>
<keyword evidence="5" id="KW-0653">Protein transport</keyword>
<comment type="caution">
    <text evidence="9">The sequence shown here is derived from an EMBL/GenBank/DDBJ whole genome shotgun (WGS) entry which is preliminary data.</text>
</comment>
<evidence type="ECO:0000313" key="10">
    <source>
        <dbReference type="Proteomes" id="UP001244011"/>
    </source>
</evidence>
<feature type="compositionally biased region" description="Basic and acidic residues" evidence="8">
    <location>
        <begin position="182"/>
        <end position="214"/>
    </location>
</feature>
<evidence type="ECO:0000313" key="9">
    <source>
        <dbReference type="EMBL" id="KAK1772612.1"/>
    </source>
</evidence>
<evidence type="ECO:0000256" key="5">
    <source>
        <dbReference type="ARBA" id="ARBA00022927"/>
    </source>
</evidence>
<comment type="similarity">
    <text evidence="2">Belongs to the SNF7 family.</text>
</comment>